<keyword evidence="3" id="KW-1185">Reference proteome</keyword>
<dbReference type="PANTHER" id="PTHR28022">
    <property type="entry name" value="GPI MANNOSYLTRANSFERASE 2 SUBUNIT PGA1"/>
    <property type="match status" value="1"/>
</dbReference>
<dbReference type="AlphaFoldDB" id="A0A9P4K5E2"/>
<dbReference type="GO" id="GO:0031501">
    <property type="term" value="C:mannosyltransferase complex"/>
    <property type="evidence" value="ECO:0007669"/>
    <property type="project" value="TreeGrafter"/>
</dbReference>
<sequence length="232" mass="25911">MRIILGLLCTVTQLWTVNANVEKTIFLGPSPLHLPNVHPSLDDLRLHSLSPTASPILETRLLVQFPSASAPRGLDFWYLLRGLEAGRRYEVRICWPATQPTKFWLSAYPINLVFDTPELISSLAAYSKQRQGVTLGESLKGDPHPTTQSVLFLRIQAAASFYSANRTLMEYPPAVDVDIILDPFLFNVLPRSLAPTAAYISAVTVFAWFLSGHVYRWLLFVASEPTPKPHIA</sequence>
<dbReference type="GO" id="GO:0000030">
    <property type="term" value="F:mannosyltransferase activity"/>
    <property type="evidence" value="ECO:0007669"/>
    <property type="project" value="TreeGrafter"/>
</dbReference>
<dbReference type="PANTHER" id="PTHR28022:SF1">
    <property type="entry name" value="GPI MANNOSYLTRANSFERASE 2 SUBUNIT PGA1"/>
    <property type="match status" value="1"/>
</dbReference>
<reference evidence="3" key="1">
    <citation type="journal article" date="2020" name="Stud. Mycol.">
        <title>101 Dothideomycetes genomes: A test case for predicting lifestyles and emergence of pathogens.</title>
        <authorList>
            <person name="Haridas S."/>
            <person name="Albert R."/>
            <person name="Binder M."/>
            <person name="Bloem J."/>
            <person name="LaButti K."/>
            <person name="Salamov A."/>
            <person name="Andreopoulos B."/>
            <person name="Baker S."/>
            <person name="Barry K."/>
            <person name="Bills G."/>
            <person name="Bluhm B."/>
            <person name="Cannon C."/>
            <person name="Castanera R."/>
            <person name="Culley D."/>
            <person name="Daum C."/>
            <person name="Ezra D."/>
            <person name="Gonzalez J."/>
            <person name="Henrissat B."/>
            <person name="Kuo A."/>
            <person name="Liang C."/>
            <person name="Lipzen A."/>
            <person name="Lutzoni F."/>
            <person name="Magnuson J."/>
            <person name="Mondo S."/>
            <person name="Nolan M."/>
            <person name="Ohm R."/>
            <person name="Pangilinan J."/>
            <person name="Park H.-J."/>
            <person name="Ramirez L."/>
            <person name="Alfaro M."/>
            <person name="Sun H."/>
            <person name="Tritt A."/>
            <person name="Yoshinaga Y."/>
            <person name="Zwiers L.-H."/>
            <person name="Turgeon B."/>
            <person name="Goodwin S."/>
            <person name="Spatafora J."/>
            <person name="Crous P."/>
            <person name="Grigoriev I."/>
        </authorList>
    </citation>
    <scope>NUCLEOTIDE SEQUENCE [LARGE SCALE GENOMIC DNA]</scope>
    <source>
        <strain evidence="3">CBS 304.66</strain>
    </source>
</reference>
<name>A0A9P4K5E2_9PLEO</name>
<accession>A0A9P4K5E2</accession>
<feature type="chain" id="PRO_5040344138" evidence="1">
    <location>
        <begin position="20"/>
        <end position="232"/>
    </location>
</feature>
<protein>
    <submittedName>
        <fullName evidence="2">Uncharacterized protein</fullName>
    </submittedName>
</protein>
<proteinExistence type="predicted"/>
<dbReference type="Proteomes" id="UP000800093">
    <property type="component" value="Unassembled WGS sequence"/>
</dbReference>
<evidence type="ECO:0000313" key="2">
    <source>
        <dbReference type="EMBL" id="KAF2261617.1"/>
    </source>
</evidence>
<feature type="signal peptide" evidence="1">
    <location>
        <begin position="1"/>
        <end position="19"/>
    </location>
</feature>
<keyword evidence="1" id="KW-0732">Signal</keyword>
<comment type="caution">
    <text evidence="2">The sequence shown here is derived from an EMBL/GenBank/DDBJ whole genome shotgun (WGS) entry which is preliminary data.</text>
</comment>
<dbReference type="OrthoDB" id="3360032at2759"/>
<gene>
    <name evidence="2" type="ORF">CC78DRAFT_469893</name>
</gene>
<dbReference type="InterPro" id="IPR019433">
    <property type="entry name" value="GPI_ManTrfase_II_coact_Pga1"/>
</dbReference>
<dbReference type="GO" id="GO:0005789">
    <property type="term" value="C:endoplasmic reticulum membrane"/>
    <property type="evidence" value="ECO:0007669"/>
    <property type="project" value="TreeGrafter"/>
</dbReference>
<organism evidence="2 3">
    <name type="scientific">Lojkania enalia</name>
    <dbReference type="NCBI Taxonomy" id="147567"/>
    <lineage>
        <taxon>Eukaryota</taxon>
        <taxon>Fungi</taxon>
        <taxon>Dikarya</taxon>
        <taxon>Ascomycota</taxon>
        <taxon>Pezizomycotina</taxon>
        <taxon>Dothideomycetes</taxon>
        <taxon>Pleosporomycetidae</taxon>
        <taxon>Pleosporales</taxon>
        <taxon>Pleosporales incertae sedis</taxon>
        <taxon>Lojkania</taxon>
    </lineage>
</organism>
<evidence type="ECO:0000313" key="3">
    <source>
        <dbReference type="Proteomes" id="UP000800093"/>
    </source>
</evidence>
<dbReference type="EMBL" id="ML986653">
    <property type="protein sequence ID" value="KAF2261617.1"/>
    <property type="molecule type" value="Genomic_DNA"/>
</dbReference>
<evidence type="ECO:0000256" key="1">
    <source>
        <dbReference type="SAM" id="SignalP"/>
    </source>
</evidence>
<dbReference type="GO" id="GO:0006506">
    <property type="term" value="P:GPI anchor biosynthetic process"/>
    <property type="evidence" value="ECO:0007669"/>
    <property type="project" value="TreeGrafter"/>
</dbReference>